<evidence type="ECO:0000313" key="3">
    <source>
        <dbReference type="Proteomes" id="UP000265566"/>
    </source>
</evidence>
<dbReference type="Proteomes" id="UP000265566">
    <property type="component" value="Chromosome 6"/>
</dbReference>
<dbReference type="Gramene" id="rna35645">
    <property type="protein sequence ID" value="RHN51238.1"/>
    <property type="gene ID" value="gene35645"/>
</dbReference>
<feature type="region of interest" description="Disordered" evidence="1">
    <location>
        <begin position="30"/>
        <end position="70"/>
    </location>
</feature>
<organism evidence="2 3">
    <name type="scientific">Medicago truncatula</name>
    <name type="common">Barrel medic</name>
    <name type="synonym">Medicago tribuloides</name>
    <dbReference type="NCBI Taxonomy" id="3880"/>
    <lineage>
        <taxon>Eukaryota</taxon>
        <taxon>Viridiplantae</taxon>
        <taxon>Streptophyta</taxon>
        <taxon>Embryophyta</taxon>
        <taxon>Tracheophyta</taxon>
        <taxon>Spermatophyta</taxon>
        <taxon>Magnoliopsida</taxon>
        <taxon>eudicotyledons</taxon>
        <taxon>Gunneridae</taxon>
        <taxon>Pentapetalae</taxon>
        <taxon>rosids</taxon>
        <taxon>fabids</taxon>
        <taxon>Fabales</taxon>
        <taxon>Fabaceae</taxon>
        <taxon>Papilionoideae</taxon>
        <taxon>50 kb inversion clade</taxon>
        <taxon>NPAAA clade</taxon>
        <taxon>Hologalegina</taxon>
        <taxon>IRL clade</taxon>
        <taxon>Trifolieae</taxon>
        <taxon>Medicago</taxon>
    </lineage>
</organism>
<accession>A0A396HF54</accession>
<reference evidence="3" key="1">
    <citation type="journal article" date="2018" name="Nat. Plants">
        <title>Whole-genome landscape of Medicago truncatula symbiotic genes.</title>
        <authorList>
            <person name="Pecrix Y."/>
            <person name="Staton S.E."/>
            <person name="Sallet E."/>
            <person name="Lelandais-Briere C."/>
            <person name="Moreau S."/>
            <person name="Carrere S."/>
            <person name="Blein T."/>
            <person name="Jardinaud M.F."/>
            <person name="Latrasse D."/>
            <person name="Zouine M."/>
            <person name="Zahm M."/>
            <person name="Kreplak J."/>
            <person name="Mayjonade B."/>
            <person name="Satge C."/>
            <person name="Perez M."/>
            <person name="Cauet S."/>
            <person name="Marande W."/>
            <person name="Chantry-Darmon C."/>
            <person name="Lopez-Roques C."/>
            <person name="Bouchez O."/>
            <person name="Berard A."/>
            <person name="Debelle F."/>
            <person name="Munos S."/>
            <person name="Bendahmane A."/>
            <person name="Berges H."/>
            <person name="Niebel A."/>
            <person name="Buitink J."/>
            <person name="Frugier F."/>
            <person name="Benhamed M."/>
            <person name="Crespi M."/>
            <person name="Gouzy J."/>
            <person name="Gamas P."/>
        </authorList>
    </citation>
    <scope>NUCLEOTIDE SEQUENCE [LARGE SCALE GENOMIC DNA]</scope>
    <source>
        <strain evidence="3">cv. Jemalong A17</strain>
    </source>
</reference>
<evidence type="ECO:0000313" key="2">
    <source>
        <dbReference type="EMBL" id="RHN51238.1"/>
    </source>
</evidence>
<dbReference type="EMBL" id="PSQE01000006">
    <property type="protein sequence ID" value="RHN51238.1"/>
    <property type="molecule type" value="Genomic_DNA"/>
</dbReference>
<evidence type="ECO:0000256" key="1">
    <source>
        <dbReference type="SAM" id="MobiDB-lite"/>
    </source>
</evidence>
<protein>
    <submittedName>
        <fullName evidence="2">Uncharacterized protein</fullName>
    </submittedName>
</protein>
<proteinExistence type="predicted"/>
<gene>
    <name evidence="2" type="ORF">MtrunA17_Chr6g0466361</name>
</gene>
<name>A0A396HF54_MEDTR</name>
<comment type="caution">
    <text evidence="2">The sequence shown here is derived from an EMBL/GenBank/DDBJ whole genome shotgun (WGS) entry which is preliminary data.</text>
</comment>
<feature type="compositionally biased region" description="Basic and acidic residues" evidence="1">
    <location>
        <begin position="37"/>
        <end position="58"/>
    </location>
</feature>
<sequence length="102" mass="11376">MVENKVSRHDNKVWSDPHSADVIHGATVRHGNGLNRADARNRDWSGQHGVHENSDLKGKHGTGSNKTDVDNNLCRYSVYVNILKCVAFCLMSLLEKFNTETG</sequence>
<dbReference type="AlphaFoldDB" id="A0A396HF54"/>